<sequence>MILLSPSSDEESLELVWHRNPRKFSMKKVCFSAKTICSSVIAPGGRLKSLPGKMQPTLCPWPTWSWAWPPSSAASAGAKLDDFADFTTFGIATSLLLRTPNLMDNLLCMCYVLSVFVRLCFYSSGIPFMYRGLPCLYPSGILASASLLSGGNMVLLRVIAVPMILAMISQSFYPHDRILESQPWKKAVYAGGVLMVFCSSFSPACIYYLLWSASYFLFPMLIWSNKV</sequence>
<feature type="transmembrane region" description="Helical" evidence="1">
    <location>
        <begin position="141"/>
        <end position="166"/>
    </location>
</feature>
<evidence type="ECO:0000313" key="2">
    <source>
        <dbReference type="Ensembl" id="ENSNMLP00000030664.1"/>
    </source>
</evidence>
<protein>
    <submittedName>
        <fullName evidence="2">Si:dkey-205h13.1</fullName>
    </submittedName>
</protein>
<keyword evidence="1" id="KW-1133">Transmembrane helix</keyword>
<organism evidence="2 3">
    <name type="scientific">Neogobius melanostomus</name>
    <name type="common">round goby</name>
    <dbReference type="NCBI Taxonomy" id="47308"/>
    <lineage>
        <taxon>Eukaryota</taxon>
        <taxon>Metazoa</taxon>
        <taxon>Chordata</taxon>
        <taxon>Craniata</taxon>
        <taxon>Vertebrata</taxon>
        <taxon>Euteleostomi</taxon>
        <taxon>Actinopterygii</taxon>
        <taxon>Neopterygii</taxon>
        <taxon>Teleostei</taxon>
        <taxon>Neoteleostei</taxon>
        <taxon>Acanthomorphata</taxon>
        <taxon>Gobiaria</taxon>
        <taxon>Gobiiformes</taxon>
        <taxon>Gobioidei</taxon>
        <taxon>Gobiidae</taxon>
        <taxon>Benthophilinae</taxon>
        <taxon>Neogobiini</taxon>
        <taxon>Neogobius</taxon>
    </lineage>
</organism>
<keyword evidence="3" id="KW-1185">Reference proteome</keyword>
<dbReference type="AlphaFoldDB" id="A0A8C6WTL4"/>
<reference evidence="2" key="1">
    <citation type="submission" date="2025-08" db="UniProtKB">
        <authorList>
            <consortium name="Ensembl"/>
        </authorList>
    </citation>
    <scope>IDENTIFICATION</scope>
</reference>
<evidence type="ECO:0000313" key="3">
    <source>
        <dbReference type="Proteomes" id="UP000694523"/>
    </source>
</evidence>
<proteinExistence type="predicted"/>
<evidence type="ECO:0000256" key="1">
    <source>
        <dbReference type="SAM" id="Phobius"/>
    </source>
</evidence>
<keyword evidence="1" id="KW-0472">Membrane</keyword>
<dbReference type="Ensembl" id="ENSNMLT00000034191.1">
    <property type="protein sequence ID" value="ENSNMLP00000030664.1"/>
    <property type="gene ID" value="ENSNMLG00000019331.1"/>
</dbReference>
<feature type="transmembrane region" description="Helical" evidence="1">
    <location>
        <begin position="106"/>
        <end position="129"/>
    </location>
</feature>
<dbReference type="Proteomes" id="UP000694523">
    <property type="component" value="Unplaced"/>
</dbReference>
<keyword evidence="1" id="KW-0812">Transmembrane</keyword>
<reference evidence="2" key="2">
    <citation type="submission" date="2025-09" db="UniProtKB">
        <authorList>
            <consortium name="Ensembl"/>
        </authorList>
    </citation>
    <scope>IDENTIFICATION</scope>
</reference>
<name>A0A8C6WTL4_9GOBI</name>
<accession>A0A8C6WTL4</accession>
<feature type="transmembrane region" description="Helical" evidence="1">
    <location>
        <begin position="187"/>
        <end position="210"/>
    </location>
</feature>